<dbReference type="PRINTS" id="PR00069">
    <property type="entry name" value="ALDKETRDTASE"/>
</dbReference>
<accession>A0A8B4H9G7</accession>
<dbReference type="PIRSF" id="PIRSF000097">
    <property type="entry name" value="AKR"/>
    <property type="match status" value="1"/>
</dbReference>
<evidence type="ECO:0000259" key="7">
    <source>
        <dbReference type="Pfam" id="PF00248"/>
    </source>
</evidence>
<dbReference type="AlphaFoldDB" id="A0A8B4H9G7"/>
<dbReference type="RefSeq" id="WP_005527358.1">
    <property type="nucleotide sequence ID" value="NZ_CP050134.2"/>
</dbReference>
<comment type="similarity">
    <text evidence="1">Belongs to the aldo/keto reductase family.</text>
</comment>
<sequence length="284" mass="31642">MAIPQISLNNNVEIPQLGFGVYQVDPAETERVVSDALAAGYRHIDTAAAYFNEEAVGRAIASSGIPRNEIFVTTKLWISDAGDDGARRGFERSRTKLGLDYIDLYLIHQPYGDVYGSWRTLEKIYAEGGARAIGVSNFAPDRYLDLVLHNQIVPAVNQVETHPFLQRTEEQQFLAKHGTILESWGPFAEGRNQLFTNAVLTKIGDQYGKTTAQVVLRWFIQRGIIVIPKSVRPERMAENLDIFDFELSETDMTAIATLGGDASLFIDHTTPEAVEMLVHALMIE</sequence>
<feature type="domain" description="NADP-dependent oxidoreductase" evidence="7">
    <location>
        <begin position="23"/>
        <end position="256"/>
    </location>
</feature>
<evidence type="ECO:0000256" key="2">
    <source>
        <dbReference type="ARBA" id="ARBA00022857"/>
    </source>
</evidence>
<evidence type="ECO:0000256" key="1">
    <source>
        <dbReference type="ARBA" id="ARBA00007905"/>
    </source>
</evidence>
<evidence type="ECO:0000256" key="3">
    <source>
        <dbReference type="ARBA" id="ARBA00023002"/>
    </source>
</evidence>
<evidence type="ECO:0000313" key="8">
    <source>
        <dbReference type="EMBL" id="SPW31863.1"/>
    </source>
</evidence>
<organism evidence="8 9">
    <name type="scientific">Corynebacterium matruchotii</name>
    <dbReference type="NCBI Taxonomy" id="43768"/>
    <lineage>
        <taxon>Bacteria</taxon>
        <taxon>Bacillati</taxon>
        <taxon>Actinomycetota</taxon>
        <taxon>Actinomycetes</taxon>
        <taxon>Mycobacteriales</taxon>
        <taxon>Corynebacteriaceae</taxon>
        <taxon>Corynebacterium</taxon>
    </lineage>
</organism>
<evidence type="ECO:0000313" key="9">
    <source>
        <dbReference type="Proteomes" id="UP000249886"/>
    </source>
</evidence>
<dbReference type="PROSITE" id="PS00798">
    <property type="entry name" value="ALDOKETO_REDUCTASE_1"/>
    <property type="match status" value="1"/>
</dbReference>
<dbReference type="InterPro" id="IPR020471">
    <property type="entry name" value="AKR"/>
</dbReference>
<feature type="binding site" evidence="5">
    <location>
        <position position="108"/>
    </location>
    <ligand>
        <name>substrate</name>
    </ligand>
</feature>
<evidence type="ECO:0000256" key="6">
    <source>
        <dbReference type="PIRSR" id="PIRSR000097-3"/>
    </source>
</evidence>
<dbReference type="PROSITE" id="PS00062">
    <property type="entry name" value="ALDOKETO_REDUCTASE_2"/>
    <property type="match status" value="1"/>
</dbReference>
<evidence type="ECO:0000256" key="4">
    <source>
        <dbReference type="PIRSR" id="PIRSR000097-1"/>
    </source>
</evidence>
<protein>
    <submittedName>
        <fullName evidence="8">Putative oxidoreductase</fullName>
        <ecNumber evidence="8">1.-.-.-</ecNumber>
    </submittedName>
</protein>
<dbReference type="Pfam" id="PF00248">
    <property type="entry name" value="Aldo_ket_red"/>
    <property type="match status" value="1"/>
</dbReference>
<dbReference type="Gene3D" id="3.20.20.100">
    <property type="entry name" value="NADP-dependent oxidoreductase domain"/>
    <property type="match status" value="1"/>
</dbReference>
<dbReference type="CDD" id="cd19133">
    <property type="entry name" value="AKR_AKR5F1"/>
    <property type="match status" value="1"/>
</dbReference>
<dbReference type="PANTHER" id="PTHR43827">
    <property type="entry name" value="2,5-DIKETO-D-GLUCONIC ACID REDUCTASE"/>
    <property type="match status" value="1"/>
</dbReference>
<dbReference type="PANTHER" id="PTHR43827:SF3">
    <property type="entry name" value="NADP-DEPENDENT OXIDOREDUCTASE DOMAIN-CONTAINING PROTEIN"/>
    <property type="match status" value="1"/>
</dbReference>
<dbReference type="GO" id="GO:0016616">
    <property type="term" value="F:oxidoreductase activity, acting on the CH-OH group of donors, NAD or NADP as acceptor"/>
    <property type="evidence" value="ECO:0007669"/>
    <property type="project" value="UniProtKB-ARBA"/>
</dbReference>
<dbReference type="InterPro" id="IPR018170">
    <property type="entry name" value="Aldo/ket_reductase_CS"/>
</dbReference>
<feature type="active site" description="Proton donor" evidence="4">
    <location>
        <position position="50"/>
    </location>
</feature>
<dbReference type="Proteomes" id="UP000249886">
    <property type="component" value="Unassembled WGS sequence"/>
</dbReference>
<dbReference type="InterPro" id="IPR023210">
    <property type="entry name" value="NADP_OxRdtase_dom"/>
</dbReference>
<dbReference type="InterPro" id="IPR036812">
    <property type="entry name" value="NAD(P)_OxRdtase_dom_sf"/>
</dbReference>
<evidence type="ECO:0000256" key="5">
    <source>
        <dbReference type="PIRSR" id="PIRSR000097-2"/>
    </source>
</evidence>
<reference evidence="8 9" key="1">
    <citation type="submission" date="2018-06" db="EMBL/GenBank/DDBJ databases">
        <authorList>
            <consortium name="Pathogen Informatics"/>
            <person name="Doyle S."/>
        </authorList>
    </citation>
    <scope>NUCLEOTIDE SEQUENCE [LARGE SCALE GENOMIC DNA]</scope>
    <source>
        <strain evidence="8 9">NCTC10254</strain>
    </source>
</reference>
<comment type="caution">
    <text evidence="8">The sequence shown here is derived from an EMBL/GenBank/DDBJ whole genome shotgun (WGS) entry which is preliminary data.</text>
</comment>
<dbReference type="FunFam" id="3.20.20.100:FF:000015">
    <property type="entry name" value="Oxidoreductase, aldo/keto reductase family"/>
    <property type="match status" value="1"/>
</dbReference>
<name>A0A8B4H9G7_9CORY</name>
<dbReference type="EC" id="1.-.-.-" evidence="8"/>
<keyword evidence="3 8" id="KW-0560">Oxidoreductase</keyword>
<gene>
    <name evidence="8" type="ORF">NCTC10254_02264</name>
</gene>
<dbReference type="SUPFAM" id="SSF51430">
    <property type="entry name" value="NAD(P)-linked oxidoreductase"/>
    <property type="match status" value="1"/>
</dbReference>
<dbReference type="GeneID" id="84574921"/>
<feature type="site" description="Lowers pKa of active site Tyr" evidence="6">
    <location>
        <position position="75"/>
    </location>
</feature>
<proteinExistence type="inferred from homology"/>
<dbReference type="EMBL" id="UARK01000032">
    <property type="protein sequence ID" value="SPW31863.1"/>
    <property type="molecule type" value="Genomic_DNA"/>
</dbReference>
<keyword evidence="2" id="KW-0521">NADP</keyword>